<keyword evidence="2" id="KW-1133">Transmembrane helix</keyword>
<feature type="transmembrane region" description="Helical" evidence="2">
    <location>
        <begin position="117"/>
        <end position="136"/>
    </location>
</feature>
<accession>A0A4Y3K9H7</accession>
<feature type="transmembrane region" description="Helical" evidence="2">
    <location>
        <begin position="164"/>
        <end position="185"/>
    </location>
</feature>
<feature type="transmembrane region" description="Helical" evidence="2">
    <location>
        <begin position="47"/>
        <end position="66"/>
    </location>
</feature>
<proteinExistence type="predicted"/>
<name>A0A4Y3K9H7_CELUD</name>
<feature type="transmembrane region" description="Helical" evidence="2">
    <location>
        <begin position="72"/>
        <end position="105"/>
    </location>
</feature>
<feature type="region of interest" description="Disordered" evidence="1">
    <location>
        <begin position="1"/>
        <end position="27"/>
    </location>
</feature>
<dbReference type="RefSeq" id="WP_141318462.1">
    <property type="nucleotide sequence ID" value="NZ_BJLP01000005.1"/>
</dbReference>
<feature type="compositionally biased region" description="Low complexity" evidence="1">
    <location>
        <begin position="1"/>
        <end position="22"/>
    </location>
</feature>
<keyword evidence="2" id="KW-0812">Transmembrane</keyword>
<dbReference type="EMBL" id="BJLP01000005">
    <property type="protein sequence ID" value="GEA80054.1"/>
    <property type="molecule type" value="Genomic_DNA"/>
</dbReference>
<gene>
    <name evidence="3" type="ORF">CUD01_04980</name>
</gene>
<sequence>MSSATPSSAAPDEADPASSAPTVGAGSGTLPPAPAVVTAPARNRPTVADVVAAAVVWLGVVLGVAAKLYAAGWFVLVVLALAPVTIALPVAAAWIVTLPLVGLGAVRKQVGHAPRRYRRFAWGIGLGVLVGYGAMYDGGDVDPPRSTLSILLGDSWVVARLGDAAPWLLLAALAASAVAIGWYVVDRARLGKAAERLA</sequence>
<evidence type="ECO:0000256" key="1">
    <source>
        <dbReference type="SAM" id="MobiDB-lite"/>
    </source>
</evidence>
<evidence type="ECO:0000256" key="2">
    <source>
        <dbReference type="SAM" id="Phobius"/>
    </source>
</evidence>
<dbReference type="AlphaFoldDB" id="A0A4Y3K9H7"/>
<keyword evidence="2" id="KW-0472">Membrane</keyword>
<organism evidence="3 4">
    <name type="scientific">Cellulomonas uda</name>
    <dbReference type="NCBI Taxonomy" id="1714"/>
    <lineage>
        <taxon>Bacteria</taxon>
        <taxon>Bacillati</taxon>
        <taxon>Actinomycetota</taxon>
        <taxon>Actinomycetes</taxon>
        <taxon>Micrococcales</taxon>
        <taxon>Cellulomonadaceae</taxon>
        <taxon>Cellulomonas</taxon>
    </lineage>
</organism>
<evidence type="ECO:0000313" key="4">
    <source>
        <dbReference type="Proteomes" id="UP000315842"/>
    </source>
</evidence>
<evidence type="ECO:0000313" key="3">
    <source>
        <dbReference type="EMBL" id="GEA80054.1"/>
    </source>
</evidence>
<dbReference type="Proteomes" id="UP000315842">
    <property type="component" value="Unassembled WGS sequence"/>
</dbReference>
<keyword evidence="4" id="KW-1185">Reference proteome</keyword>
<reference evidence="3 4" key="1">
    <citation type="submission" date="2019-06" db="EMBL/GenBank/DDBJ databases">
        <title>Whole genome shotgun sequence of Cellulomonas uda NBRC 3747.</title>
        <authorList>
            <person name="Hosoyama A."/>
            <person name="Uohara A."/>
            <person name="Ohji S."/>
            <person name="Ichikawa N."/>
        </authorList>
    </citation>
    <scope>NUCLEOTIDE SEQUENCE [LARGE SCALE GENOMIC DNA]</scope>
    <source>
        <strain evidence="3 4">NBRC 3747</strain>
    </source>
</reference>
<comment type="caution">
    <text evidence="3">The sequence shown here is derived from an EMBL/GenBank/DDBJ whole genome shotgun (WGS) entry which is preliminary data.</text>
</comment>
<protein>
    <submittedName>
        <fullName evidence="3">Uncharacterized protein</fullName>
    </submittedName>
</protein>